<keyword evidence="3" id="KW-1185">Reference proteome</keyword>
<evidence type="ECO:0000313" key="3">
    <source>
        <dbReference type="Proteomes" id="UP001499959"/>
    </source>
</evidence>
<sequence>MTWKCGRRFAAGLRSVAIVAMVSLPVASAIAQSPIGKIDDVVVLEAGLGPEKDGCAPFLPTTRDVRRFFERSIVISARQQHDFFDHGPCRARGTLTTAFGAWTWEMRDLGTGELRSITDDVFLVGDPSRLSPLGVDE</sequence>
<name>A0ABP9BRR2_9GAMM</name>
<keyword evidence="1" id="KW-0732">Signal</keyword>
<organism evidence="2 3">
    <name type="scientific">Lysobacter hankyongensis</name>
    <dbReference type="NCBI Taxonomy" id="1176535"/>
    <lineage>
        <taxon>Bacteria</taxon>
        <taxon>Pseudomonadati</taxon>
        <taxon>Pseudomonadota</taxon>
        <taxon>Gammaproteobacteria</taxon>
        <taxon>Lysobacterales</taxon>
        <taxon>Lysobacteraceae</taxon>
        <taxon>Lysobacter</taxon>
    </lineage>
</organism>
<gene>
    <name evidence="2" type="ORF">GCM10023307_26900</name>
</gene>
<comment type="caution">
    <text evidence="2">The sequence shown here is derived from an EMBL/GenBank/DDBJ whole genome shotgun (WGS) entry which is preliminary data.</text>
</comment>
<dbReference type="Proteomes" id="UP001499959">
    <property type="component" value="Unassembled WGS sequence"/>
</dbReference>
<feature type="chain" id="PRO_5046457989" evidence="1">
    <location>
        <begin position="32"/>
        <end position="137"/>
    </location>
</feature>
<feature type="signal peptide" evidence="1">
    <location>
        <begin position="1"/>
        <end position="31"/>
    </location>
</feature>
<reference evidence="3" key="1">
    <citation type="journal article" date="2019" name="Int. J. Syst. Evol. Microbiol.">
        <title>The Global Catalogue of Microorganisms (GCM) 10K type strain sequencing project: providing services to taxonomists for standard genome sequencing and annotation.</title>
        <authorList>
            <consortium name="The Broad Institute Genomics Platform"/>
            <consortium name="The Broad Institute Genome Sequencing Center for Infectious Disease"/>
            <person name="Wu L."/>
            <person name="Ma J."/>
        </authorList>
    </citation>
    <scope>NUCLEOTIDE SEQUENCE [LARGE SCALE GENOMIC DNA]</scope>
    <source>
        <strain evidence="3">JCM 18204</strain>
    </source>
</reference>
<proteinExistence type="predicted"/>
<dbReference type="EMBL" id="BAABJE010000014">
    <property type="protein sequence ID" value="GAA4799244.1"/>
    <property type="molecule type" value="Genomic_DNA"/>
</dbReference>
<evidence type="ECO:0000256" key="1">
    <source>
        <dbReference type="SAM" id="SignalP"/>
    </source>
</evidence>
<protein>
    <submittedName>
        <fullName evidence="2">Uncharacterized protein</fullName>
    </submittedName>
</protein>
<evidence type="ECO:0000313" key="2">
    <source>
        <dbReference type="EMBL" id="GAA4799244.1"/>
    </source>
</evidence>
<accession>A0ABP9BRR2</accession>